<organism evidence="1 2">
    <name type="scientific">Funneliformis mosseae</name>
    <name type="common">Endomycorrhizal fungus</name>
    <name type="synonym">Glomus mosseae</name>
    <dbReference type="NCBI Taxonomy" id="27381"/>
    <lineage>
        <taxon>Eukaryota</taxon>
        <taxon>Fungi</taxon>
        <taxon>Fungi incertae sedis</taxon>
        <taxon>Mucoromycota</taxon>
        <taxon>Glomeromycotina</taxon>
        <taxon>Glomeromycetes</taxon>
        <taxon>Glomerales</taxon>
        <taxon>Glomeraceae</taxon>
        <taxon>Funneliformis</taxon>
    </lineage>
</organism>
<protein>
    <submittedName>
        <fullName evidence="1">13454_t:CDS:1</fullName>
    </submittedName>
</protein>
<evidence type="ECO:0000313" key="1">
    <source>
        <dbReference type="EMBL" id="CAG8470713.1"/>
    </source>
</evidence>
<dbReference type="AlphaFoldDB" id="A0A9N8Z5P0"/>
<sequence>MAINCLSANEDEELLAKIKDTYIFHVSYENRTSLQLGENPFLTISTRMLLQLLEEKMKLDDVLFKYESSYSLSVILLIAEHQNCDLKNITVILIIDSMQ</sequence>
<dbReference type="Proteomes" id="UP000789375">
    <property type="component" value="Unassembled WGS sequence"/>
</dbReference>
<accession>A0A9N8Z5P0</accession>
<name>A0A9N8Z5P0_FUNMO</name>
<keyword evidence="2" id="KW-1185">Reference proteome</keyword>
<dbReference type="EMBL" id="CAJVPP010000335">
    <property type="protein sequence ID" value="CAG8470713.1"/>
    <property type="molecule type" value="Genomic_DNA"/>
</dbReference>
<gene>
    <name evidence="1" type="ORF">FMOSSE_LOCUS2501</name>
</gene>
<evidence type="ECO:0000313" key="2">
    <source>
        <dbReference type="Proteomes" id="UP000789375"/>
    </source>
</evidence>
<proteinExistence type="predicted"/>
<reference evidence="1" key="1">
    <citation type="submission" date="2021-06" db="EMBL/GenBank/DDBJ databases">
        <authorList>
            <person name="Kallberg Y."/>
            <person name="Tangrot J."/>
            <person name="Rosling A."/>
        </authorList>
    </citation>
    <scope>NUCLEOTIDE SEQUENCE</scope>
    <source>
        <strain evidence="1">87-6 pot B 2015</strain>
    </source>
</reference>
<comment type="caution">
    <text evidence="1">The sequence shown here is derived from an EMBL/GenBank/DDBJ whole genome shotgun (WGS) entry which is preliminary data.</text>
</comment>